<dbReference type="Pfam" id="PF04055">
    <property type="entry name" value="Radical_SAM"/>
    <property type="match status" value="1"/>
</dbReference>
<dbReference type="InterPro" id="IPR058240">
    <property type="entry name" value="rSAM_sf"/>
</dbReference>
<sequence>MPAEGVPLNPHANLLTTDEIIQLAEIFAANGVEKIRLTGGEPTLRKDLVDIVARLSAIRGIRQIGLTTNGIVLARKLEQLVEAGLTKLN</sequence>
<keyword evidence="3" id="KW-0479">Metal-binding</keyword>
<keyword evidence="2" id="KW-0949">S-adenosyl-L-methionine</keyword>
<dbReference type="InterPro" id="IPR013785">
    <property type="entry name" value="Aldolase_TIM"/>
</dbReference>
<dbReference type="GO" id="GO:0061799">
    <property type="term" value="F:cyclic pyranopterin monophosphate synthase activity"/>
    <property type="evidence" value="ECO:0007669"/>
    <property type="project" value="TreeGrafter"/>
</dbReference>
<dbReference type="GO" id="GO:0006777">
    <property type="term" value="P:Mo-molybdopterin cofactor biosynthetic process"/>
    <property type="evidence" value="ECO:0007669"/>
    <property type="project" value="UniProtKB-KW"/>
</dbReference>
<evidence type="ECO:0000256" key="6">
    <source>
        <dbReference type="ARBA" id="ARBA00023150"/>
    </source>
</evidence>
<evidence type="ECO:0000256" key="2">
    <source>
        <dbReference type="ARBA" id="ARBA00022691"/>
    </source>
</evidence>
<gene>
    <name evidence="8" type="ORF">ASIM_LOCUS8706</name>
</gene>
<reference evidence="10" key="1">
    <citation type="submission" date="2017-02" db="UniProtKB">
        <authorList>
            <consortium name="WormBaseParasite"/>
        </authorList>
    </citation>
    <scope>IDENTIFICATION</scope>
</reference>
<proteinExistence type="predicted"/>
<dbReference type="WBParaSite" id="ASIM_0000896201-mRNA-1">
    <property type="protein sequence ID" value="ASIM_0000896201-mRNA-1"/>
    <property type="gene ID" value="ASIM_0000896201"/>
</dbReference>
<name>A0A0M3JMS3_ANISI</name>
<dbReference type="InterPro" id="IPR050105">
    <property type="entry name" value="MoCo_biosynth_MoaA/MoaC"/>
</dbReference>
<dbReference type="GO" id="GO:0046872">
    <property type="term" value="F:metal ion binding"/>
    <property type="evidence" value="ECO:0007669"/>
    <property type="project" value="UniProtKB-KW"/>
</dbReference>
<keyword evidence="6" id="KW-0501">Molybdenum cofactor biosynthesis</keyword>
<dbReference type="PROSITE" id="PS51918">
    <property type="entry name" value="RADICAL_SAM"/>
    <property type="match status" value="1"/>
</dbReference>
<dbReference type="InterPro" id="IPR007197">
    <property type="entry name" value="rSAM"/>
</dbReference>
<evidence type="ECO:0000256" key="1">
    <source>
        <dbReference type="ARBA" id="ARBA00005046"/>
    </source>
</evidence>
<dbReference type="AlphaFoldDB" id="A0A0M3JMS3"/>
<keyword evidence="4" id="KW-0408">Iron</keyword>
<dbReference type="Proteomes" id="UP000267096">
    <property type="component" value="Unassembled WGS sequence"/>
</dbReference>
<accession>A0A0M3JMS3</accession>
<evidence type="ECO:0000313" key="8">
    <source>
        <dbReference type="EMBL" id="VDK33769.1"/>
    </source>
</evidence>
<evidence type="ECO:0000256" key="4">
    <source>
        <dbReference type="ARBA" id="ARBA00023004"/>
    </source>
</evidence>
<comment type="pathway">
    <text evidence="1">Cofactor biosynthesis; molybdopterin biosynthesis.</text>
</comment>
<evidence type="ECO:0000256" key="3">
    <source>
        <dbReference type="ARBA" id="ARBA00022723"/>
    </source>
</evidence>
<dbReference type="SUPFAM" id="SSF102114">
    <property type="entry name" value="Radical SAM enzymes"/>
    <property type="match status" value="1"/>
</dbReference>
<dbReference type="Gene3D" id="3.20.20.70">
    <property type="entry name" value="Aldolase class I"/>
    <property type="match status" value="1"/>
</dbReference>
<dbReference type="GO" id="GO:0051536">
    <property type="term" value="F:iron-sulfur cluster binding"/>
    <property type="evidence" value="ECO:0007669"/>
    <property type="project" value="UniProtKB-KW"/>
</dbReference>
<reference evidence="8 9" key="2">
    <citation type="submission" date="2018-11" db="EMBL/GenBank/DDBJ databases">
        <authorList>
            <consortium name="Pathogen Informatics"/>
        </authorList>
    </citation>
    <scope>NUCLEOTIDE SEQUENCE [LARGE SCALE GENOMIC DNA]</scope>
</reference>
<dbReference type="OrthoDB" id="429626at2759"/>
<keyword evidence="5" id="KW-0411">Iron-sulfur</keyword>
<dbReference type="GO" id="GO:0061798">
    <property type="term" value="F:GTP 3',8'-cyclase activity"/>
    <property type="evidence" value="ECO:0007669"/>
    <property type="project" value="TreeGrafter"/>
</dbReference>
<evidence type="ECO:0000313" key="10">
    <source>
        <dbReference type="WBParaSite" id="ASIM_0000896201-mRNA-1"/>
    </source>
</evidence>
<dbReference type="PANTHER" id="PTHR22960:SF0">
    <property type="entry name" value="MOLYBDENUM COFACTOR BIOSYNTHESIS PROTEIN 1"/>
    <property type="match status" value="1"/>
</dbReference>
<dbReference type="EMBL" id="UYRR01024378">
    <property type="protein sequence ID" value="VDK33769.1"/>
    <property type="molecule type" value="Genomic_DNA"/>
</dbReference>
<feature type="domain" description="Radical SAM core" evidence="7">
    <location>
        <begin position="1"/>
        <end position="89"/>
    </location>
</feature>
<protein>
    <submittedName>
        <fullName evidence="10">Molybdenum cofactor biosynthesis protein 1 (inferred by orthology to a D. melanogaster protein)</fullName>
    </submittedName>
</protein>
<evidence type="ECO:0000259" key="7">
    <source>
        <dbReference type="PROSITE" id="PS51918"/>
    </source>
</evidence>
<evidence type="ECO:0000313" key="9">
    <source>
        <dbReference type="Proteomes" id="UP000267096"/>
    </source>
</evidence>
<keyword evidence="9" id="KW-1185">Reference proteome</keyword>
<dbReference type="PANTHER" id="PTHR22960">
    <property type="entry name" value="MOLYBDOPTERIN COFACTOR SYNTHESIS PROTEIN A"/>
    <property type="match status" value="1"/>
</dbReference>
<organism evidence="10">
    <name type="scientific">Anisakis simplex</name>
    <name type="common">Herring worm</name>
    <dbReference type="NCBI Taxonomy" id="6269"/>
    <lineage>
        <taxon>Eukaryota</taxon>
        <taxon>Metazoa</taxon>
        <taxon>Ecdysozoa</taxon>
        <taxon>Nematoda</taxon>
        <taxon>Chromadorea</taxon>
        <taxon>Rhabditida</taxon>
        <taxon>Spirurina</taxon>
        <taxon>Ascaridomorpha</taxon>
        <taxon>Ascaridoidea</taxon>
        <taxon>Anisakidae</taxon>
        <taxon>Anisakis</taxon>
        <taxon>Anisakis simplex complex</taxon>
    </lineage>
</organism>
<dbReference type="CDD" id="cd01335">
    <property type="entry name" value="Radical_SAM"/>
    <property type="match status" value="1"/>
</dbReference>
<evidence type="ECO:0000256" key="5">
    <source>
        <dbReference type="ARBA" id="ARBA00023014"/>
    </source>
</evidence>